<accession>A0A7K3WC50</accession>
<proteinExistence type="predicted"/>
<dbReference type="AlphaFoldDB" id="A0A7K3WC50"/>
<keyword evidence="4" id="KW-1185">Reference proteome</keyword>
<dbReference type="InterPro" id="IPR025442">
    <property type="entry name" value="DUF4185"/>
</dbReference>
<dbReference type="PROSITE" id="PS51257">
    <property type="entry name" value="PROKAR_LIPOPROTEIN"/>
    <property type="match status" value="1"/>
</dbReference>
<evidence type="ECO:0000256" key="1">
    <source>
        <dbReference type="SAM" id="SignalP"/>
    </source>
</evidence>
<dbReference type="RefSeq" id="WP_152729848.1">
    <property type="nucleotide sequence ID" value="NZ_JAABOZ010000002.1"/>
</dbReference>
<evidence type="ECO:0000313" key="4">
    <source>
        <dbReference type="Proteomes" id="UP000470470"/>
    </source>
</evidence>
<feature type="domain" description="DUF4185" evidence="2">
    <location>
        <begin position="215"/>
        <end position="352"/>
    </location>
</feature>
<organism evidence="3 4">
    <name type="scientific">Goekera deserti</name>
    <dbReference type="NCBI Taxonomy" id="2497753"/>
    <lineage>
        <taxon>Bacteria</taxon>
        <taxon>Bacillati</taxon>
        <taxon>Actinomycetota</taxon>
        <taxon>Actinomycetes</taxon>
        <taxon>Geodermatophilales</taxon>
        <taxon>Geodermatophilaceae</taxon>
        <taxon>Goekera</taxon>
    </lineage>
</organism>
<dbReference type="EMBL" id="JAAGWK010000010">
    <property type="protein sequence ID" value="NEL53954.1"/>
    <property type="molecule type" value="Genomic_DNA"/>
</dbReference>
<sequence length="387" mass="40355">MPRSPLSRSLVGTLAAALVLTGCSTAGTVRPAVGGNALAPACPPVGGSPLVSADLVNELVSGADLPGWQAADIGASARLSDGRLVWVFGDTVRAADVTPRIVANSMLVTAGSCVSQLVAPDGGPVVPDAEDGTVMWPMSVSVMHPGAQSADDPVSDIVVVLCARTRRGDGGSMDFQFRGTSAAVFTVSDGGAPQLRQVVEVTPDDGSAYQVNWGAASTVHDGWLHVYGTRFTGLPLEFGRELHAARVRVGAVGTRSSWEFWAGDRWQRDRTRSTPVLPAAGGVSQTLSVDHVDGRWVAVSKKDGDLGDFVFSWTAPTPVGPWQPRAGVPAPAGFDTGDLSYTPLAHPDVELASGRLLVSISRNTLDFARLLEDPTAGQPVFTEIPYP</sequence>
<name>A0A7K3WC50_9ACTN</name>
<evidence type="ECO:0000259" key="2">
    <source>
        <dbReference type="Pfam" id="PF13810"/>
    </source>
</evidence>
<protein>
    <submittedName>
        <fullName evidence="3">DUF4185 domain-containing protein</fullName>
    </submittedName>
</protein>
<reference evidence="3 4" key="1">
    <citation type="submission" date="2020-02" db="EMBL/GenBank/DDBJ databases">
        <title>The whole genome sequence of CPCC 205119.</title>
        <authorList>
            <person name="Jiang Z."/>
        </authorList>
    </citation>
    <scope>NUCLEOTIDE SEQUENCE [LARGE SCALE GENOMIC DNA]</scope>
    <source>
        <strain evidence="3 4">CPCC 205119</strain>
    </source>
</reference>
<comment type="caution">
    <text evidence="3">The sequence shown here is derived from an EMBL/GenBank/DDBJ whole genome shotgun (WGS) entry which is preliminary data.</text>
</comment>
<keyword evidence="1" id="KW-0732">Signal</keyword>
<gene>
    <name evidence="3" type="ORF">G1H19_08070</name>
</gene>
<dbReference type="Pfam" id="PF13810">
    <property type="entry name" value="DUF4185"/>
    <property type="match status" value="1"/>
</dbReference>
<feature type="signal peptide" evidence="1">
    <location>
        <begin position="1"/>
        <end position="26"/>
    </location>
</feature>
<feature type="chain" id="PRO_5038490886" evidence="1">
    <location>
        <begin position="27"/>
        <end position="387"/>
    </location>
</feature>
<evidence type="ECO:0000313" key="3">
    <source>
        <dbReference type="EMBL" id="NEL53954.1"/>
    </source>
</evidence>
<dbReference type="Proteomes" id="UP000470470">
    <property type="component" value="Unassembled WGS sequence"/>
</dbReference>